<dbReference type="InterPro" id="IPR021765">
    <property type="entry name" value="UstYa-like"/>
</dbReference>
<feature type="compositionally biased region" description="Polar residues" evidence="3">
    <location>
        <begin position="173"/>
        <end position="185"/>
    </location>
</feature>
<reference evidence="5 6" key="1">
    <citation type="submission" date="2016-07" db="EMBL/GenBank/DDBJ databases">
        <title>Pervasive Adenine N6-methylation of Active Genes in Fungi.</title>
        <authorList>
            <consortium name="DOE Joint Genome Institute"/>
            <person name="Mondo S.J."/>
            <person name="Dannebaum R.O."/>
            <person name="Kuo R.C."/>
            <person name="Labutti K."/>
            <person name="Haridas S."/>
            <person name="Kuo A."/>
            <person name="Salamov A."/>
            <person name="Ahrendt S.R."/>
            <person name="Lipzen A."/>
            <person name="Sullivan W."/>
            <person name="Andreopoulos W.B."/>
            <person name="Clum A."/>
            <person name="Lindquist E."/>
            <person name="Daum C."/>
            <person name="Ramamoorthy G.K."/>
            <person name="Gryganskyi A."/>
            <person name="Culley D."/>
            <person name="Magnuson J.K."/>
            <person name="James T.Y."/>
            <person name="O'Malley M.A."/>
            <person name="Stajich J.E."/>
            <person name="Spatafora J.W."/>
            <person name="Visel A."/>
            <person name="Grigoriev I.V."/>
        </authorList>
    </citation>
    <scope>NUCLEOTIDE SEQUENCE [LARGE SCALE GENOMIC DNA]</scope>
    <source>
        <strain evidence="5 6">CBS 129021</strain>
    </source>
</reference>
<evidence type="ECO:0000256" key="3">
    <source>
        <dbReference type="SAM" id="MobiDB-lite"/>
    </source>
</evidence>
<feature type="region of interest" description="Disordered" evidence="3">
    <location>
        <begin position="171"/>
        <end position="200"/>
    </location>
</feature>
<dbReference type="InParanoid" id="A0A1Y2E824"/>
<accession>A0A1Y2E824</accession>
<keyword evidence="6" id="KW-1185">Reference proteome</keyword>
<dbReference type="RefSeq" id="XP_040718342.1">
    <property type="nucleotide sequence ID" value="XM_040863614.1"/>
</dbReference>
<evidence type="ECO:0000256" key="4">
    <source>
        <dbReference type="SAM" id="Phobius"/>
    </source>
</evidence>
<proteinExistence type="inferred from homology"/>
<keyword evidence="4" id="KW-1133">Transmembrane helix</keyword>
<dbReference type="PANTHER" id="PTHR33365">
    <property type="entry name" value="YALI0B05434P"/>
    <property type="match status" value="1"/>
</dbReference>
<dbReference type="GO" id="GO:0043386">
    <property type="term" value="P:mycotoxin biosynthetic process"/>
    <property type="evidence" value="ECO:0007669"/>
    <property type="project" value="InterPro"/>
</dbReference>
<sequence length="272" mass="30494">MPISDHEESDTLLEAASDSSFSAVKELKHPGSHRLRFTRWVFLCSITANVLLSLAVAKFLIYSSESCHDPLLQLYSPAQNAVEYVVSHPDDSIHGTNEWMNMLFDGSANGGVGERWKGLYTPYMDVAITQQEAAQLGEQSVMIPGTDQYIVELEVHHQLHCLDSLRRALFPTTPGQGHQQNNSFSAEVEEDENDDPGAHHPKHLDHCIDWIRQALMCWVDITPVSWAVDPATGLPEPQIPQQRTCRNWDLVQAWADGHRVSDDVLESFEGVL</sequence>
<dbReference type="EMBL" id="MCFJ01000004">
    <property type="protein sequence ID" value="ORY67718.1"/>
    <property type="molecule type" value="Genomic_DNA"/>
</dbReference>
<dbReference type="Proteomes" id="UP000193689">
    <property type="component" value="Unassembled WGS sequence"/>
</dbReference>
<evidence type="ECO:0000256" key="1">
    <source>
        <dbReference type="ARBA" id="ARBA00004685"/>
    </source>
</evidence>
<dbReference type="Pfam" id="PF11807">
    <property type="entry name" value="UstYa"/>
    <property type="match status" value="1"/>
</dbReference>
<dbReference type="GeneID" id="63779826"/>
<comment type="caution">
    <text evidence="5">The sequence shown here is derived from an EMBL/GenBank/DDBJ whole genome shotgun (WGS) entry which is preliminary data.</text>
</comment>
<protein>
    <recommendedName>
        <fullName evidence="7">Tat pathway signal sequence</fullName>
    </recommendedName>
</protein>
<keyword evidence="4" id="KW-0472">Membrane</keyword>
<dbReference type="AlphaFoldDB" id="A0A1Y2E824"/>
<evidence type="ECO:0008006" key="7">
    <source>
        <dbReference type="Google" id="ProtNLM"/>
    </source>
</evidence>
<evidence type="ECO:0000313" key="6">
    <source>
        <dbReference type="Proteomes" id="UP000193689"/>
    </source>
</evidence>
<name>A0A1Y2E824_9PEZI</name>
<gene>
    <name evidence="5" type="ORF">BCR38DRAFT_483326</name>
</gene>
<dbReference type="PANTHER" id="PTHR33365:SF4">
    <property type="entry name" value="CYCLOCHLOROTINE BIOSYNTHESIS PROTEIN O"/>
    <property type="match status" value="1"/>
</dbReference>
<feature type="transmembrane region" description="Helical" evidence="4">
    <location>
        <begin position="40"/>
        <end position="62"/>
    </location>
</feature>
<comment type="similarity">
    <text evidence="2">Belongs to the ustYa family.</text>
</comment>
<evidence type="ECO:0000256" key="2">
    <source>
        <dbReference type="ARBA" id="ARBA00035112"/>
    </source>
</evidence>
<comment type="pathway">
    <text evidence="1">Mycotoxin biosynthesis.</text>
</comment>
<dbReference type="STRING" id="1141098.A0A1Y2E824"/>
<dbReference type="OrthoDB" id="3687641at2759"/>
<organism evidence="5 6">
    <name type="scientific">Pseudomassariella vexata</name>
    <dbReference type="NCBI Taxonomy" id="1141098"/>
    <lineage>
        <taxon>Eukaryota</taxon>
        <taxon>Fungi</taxon>
        <taxon>Dikarya</taxon>
        <taxon>Ascomycota</taxon>
        <taxon>Pezizomycotina</taxon>
        <taxon>Sordariomycetes</taxon>
        <taxon>Xylariomycetidae</taxon>
        <taxon>Amphisphaeriales</taxon>
        <taxon>Pseudomassariaceae</taxon>
        <taxon>Pseudomassariella</taxon>
    </lineage>
</organism>
<keyword evidence="4" id="KW-0812">Transmembrane</keyword>
<evidence type="ECO:0000313" key="5">
    <source>
        <dbReference type="EMBL" id="ORY67718.1"/>
    </source>
</evidence>